<proteinExistence type="inferred from homology"/>
<evidence type="ECO:0000259" key="5">
    <source>
        <dbReference type="PROSITE" id="PS50240"/>
    </source>
</evidence>
<keyword evidence="1" id="KW-1015">Disulfide bond</keyword>
<comment type="similarity">
    <text evidence="2">Belongs to the peptidase S1 family. CLIP subfamily.</text>
</comment>
<evidence type="ECO:0000256" key="1">
    <source>
        <dbReference type="ARBA" id="ARBA00023157"/>
    </source>
</evidence>
<dbReference type="CDD" id="cd00190">
    <property type="entry name" value="Tryp_SPc"/>
    <property type="match status" value="1"/>
</dbReference>
<dbReference type="SMART" id="SM00020">
    <property type="entry name" value="Tryp_SPc"/>
    <property type="match status" value="1"/>
</dbReference>
<dbReference type="InterPro" id="IPR001314">
    <property type="entry name" value="Peptidase_S1A"/>
</dbReference>
<dbReference type="Pfam" id="PF00089">
    <property type="entry name" value="Trypsin"/>
    <property type="match status" value="1"/>
</dbReference>
<dbReference type="PROSITE" id="PS00134">
    <property type="entry name" value="TRYPSIN_HIS"/>
    <property type="match status" value="1"/>
</dbReference>
<dbReference type="InterPro" id="IPR018114">
    <property type="entry name" value="TRYPSIN_HIS"/>
</dbReference>
<evidence type="ECO:0000313" key="6">
    <source>
        <dbReference type="Proteomes" id="UP000694843"/>
    </source>
</evidence>
<dbReference type="PROSITE" id="PS00135">
    <property type="entry name" value="TRYPSIN_SER"/>
    <property type="match status" value="1"/>
</dbReference>
<feature type="domain" description="Peptidase S1" evidence="5">
    <location>
        <begin position="164"/>
        <end position="422"/>
    </location>
</feature>
<sequence>MWRWCLLLTALVNVWGTVGQGLVFPGSSDSPSLSCTITRTGQKGECKLSTHCPSHQRAAGEGAVSHVCGVSSELPLVCCPMSNDRLMEGKRGRITVPAPSNEPNCGVLSPLMQGRISFDFVRREVAQEDNSPWKSEISLEALSSHGDSKSSFTVTEPSFFVLRIVEGFNAHVSRHPWMALLGRRQQGSAALTWHCGGSLINDRWVLTAAHCLNIGRPDVVRLGEHNYNHTQERFNHTDYTVADVVVHPGYQEDGIFSSYHDLALIKLTEVIEFKEGVIPICLPWGEKALRNLHHQNATITGWGATVVGGDGSPILQEASVTVFPSEVCNASYSKLPFYSARWPRGIAEDTFLCAGQPHGGADTCQGDSGGPLVYNRFNQQFRDFMQVGVVSTGYGCGLEDFPGLYVPLSNPDYLQWIKEVAFGEN</sequence>
<dbReference type="GO" id="GO:0004252">
    <property type="term" value="F:serine-type endopeptidase activity"/>
    <property type="evidence" value="ECO:0007669"/>
    <property type="project" value="InterPro"/>
</dbReference>
<organism evidence="6 7">
    <name type="scientific">Hyalella azteca</name>
    <name type="common">Amphipod</name>
    <dbReference type="NCBI Taxonomy" id="294128"/>
    <lineage>
        <taxon>Eukaryota</taxon>
        <taxon>Metazoa</taxon>
        <taxon>Ecdysozoa</taxon>
        <taxon>Arthropoda</taxon>
        <taxon>Crustacea</taxon>
        <taxon>Multicrustacea</taxon>
        <taxon>Malacostraca</taxon>
        <taxon>Eumalacostraca</taxon>
        <taxon>Peracarida</taxon>
        <taxon>Amphipoda</taxon>
        <taxon>Senticaudata</taxon>
        <taxon>Talitrida</taxon>
        <taxon>Talitroidea</taxon>
        <taxon>Hyalellidae</taxon>
        <taxon>Hyalella</taxon>
    </lineage>
</organism>
<dbReference type="PRINTS" id="PR00722">
    <property type="entry name" value="CHYMOTRYPSIN"/>
</dbReference>
<evidence type="ECO:0000313" key="7">
    <source>
        <dbReference type="RefSeq" id="XP_047735526.1"/>
    </source>
</evidence>
<accession>A0A979FG02</accession>
<dbReference type="RefSeq" id="XP_047735526.1">
    <property type="nucleotide sequence ID" value="XM_047879570.1"/>
</dbReference>
<feature type="signal peptide" evidence="4">
    <location>
        <begin position="1"/>
        <end position="19"/>
    </location>
</feature>
<evidence type="ECO:0000256" key="4">
    <source>
        <dbReference type="SAM" id="SignalP"/>
    </source>
</evidence>
<dbReference type="InterPro" id="IPR033116">
    <property type="entry name" value="TRYPSIN_SER"/>
</dbReference>
<dbReference type="PROSITE" id="PS50240">
    <property type="entry name" value="TRYPSIN_DOM"/>
    <property type="match status" value="1"/>
</dbReference>
<keyword evidence="6" id="KW-1185">Reference proteome</keyword>
<dbReference type="OrthoDB" id="6359355at2759"/>
<keyword evidence="3" id="KW-0720">Serine protease</keyword>
<dbReference type="KEGG" id="hazt:108673685"/>
<dbReference type="FunFam" id="2.40.10.10:FF:000002">
    <property type="entry name" value="Transmembrane protease serine"/>
    <property type="match status" value="1"/>
</dbReference>
<keyword evidence="4" id="KW-0732">Signal</keyword>
<keyword evidence="3" id="KW-0645">Protease</keyword>
<dbReference type="Gene3D" id="2.40.10.10">
    <property type="entry name" value="Trypsin-like serine proteases"/>
    <property type="match status" value="1"/>
</dbReference>
<dbReference type="GO" id="GO:0006508">
    <property type="term" value="P:proteolysis"/>
    <property type="evidence" value="ECO:0007669"/>
    <property type="project" value="UniProtKB-KW"/>
</dbReference>
<evidence type="ECO:0000256" key="3">
    <source>
        <dbReference type="RuleBase" id="RU363034"/>
    </source>
</evidence>
<keyword evidence="3" id="KW-0378">Hydrolase</keyword>
<dbReference type="GeneID" id="108673685"/>
<gene>
    <name evidence="7" type="primary">LOC108673685</name>
</gene>
<feature type="chain" id="PRO_5036985979" evidence="4">
    <location>
        <begin position="20"/>
        <end position="425"/>
    </location>
</feature>
<dbReference type="Proteomes" id="UP000694843">
    <property type="component" value="Unplaced"/>
</dbReference>
<dbReference type="InterPro" id="IPR043504">
    <property type="entry name" value="Peptidase_S1_PA_chymotrypsin"/>
</dbReference>
<dbReference type="PANTHER" id="PTHR24253">
    <property type="entry name" value="TRANSMEMBRANE PROTEASE SERINE"/>
    <property type="match status" value="1"/>
</dbReference>
<dbReference type="InterPro" id="IPR009003">
    <property type="entry name" value="Peptidase_S1_PA"/>
</dbReference>
<name>A0A979FG02_HYAAZ</name>
<dbReference type="InterPro" id="IPR001254">
    <property type="entry name" value="Trypsin_dom"/>
</dbReference>
<dbReference type="PANTHER" id="PTHR24253:SF103">
    <property type="entry name" value="TRANSMEMBRANE PROTEASE SERINE 7"/>
    <property type="match status" value="1"/>
</dbReference>
<reference evidence="7" key="1">
    <citation type="submission" date="2025-08" db="UniProtKB">
        <authorList>
            <consortium name="RefSeq"/>
        </authorList>
    </citation>
    <scope>IDENTIFICATION</scope>
    <source>
        <tissue evidence="7">Whole organism</tissue>
    </source>
</reference>
<protein>
    <submittedName>
        <fullName evidence="7">Clotting factor G beta subunit</fullName>
    </submittedName>
</protein>
<dbReference type="AlphaFoldDB" id="A0A979FG02"/>
<dbReference type="SUPFAM" id="SSF50494">
    <property type="entry name" value="Trypsin-like serine proteases"/>
    <property type="match status" value="1"/>
</dbReference>
<evidence type="ECO:0000256" key="2">
    <source>
        <dbReference type="ARBA" id="ARBA00024195"/>
    </source>
</evidence>